<feature type="chain" id="PRO_5012990085" description="Alginate biosynthesis protein AlgF" evidence="1">
    <location>
        <begin position="23"/>
        <end position="191"/>
    </location>
</feature>
<organism evidence="3 4">
    <name type="scientific">Candidatus Dactylopiibacterium carminicum</name>
    <dbReference type="NCBI Taxonomy" id="857335"/>
    <lineage>
        <taxon>Bacteria</taxon>
        <taxon>Pseudomonadati</taxon>
        <taxon>Pseudomonadota</taxon>
        <taxon>Betaproteobacteria</taxon>
        <taxon>Rhodocyclales</taxon>
        <taxon>Rhodocyclaceae</taxon>
        <taxon>Candidatus Dactylopiibacterium</taxon>
    </lineage>
</organism>
<evidence type="ECO:0000256" key="1">
    <source>
        <dbReference type="SAM" id="SignalP"/>
    </source>
</evidence>
<dbReference type="Proteomes" id="UP000623509">
    <property type="component" value="Unassembled WGS sequence"/>
</dbReference>
<evidence type="ECO:0000313" key="2">
    <source>
        <dbReference type="EMBL" id="KAF7599169.1"/>
    </source>
</evidence>
<dbReference type="AlphaFoldDB" id="A0A272ET34"/>
<keyword evidence="5" id="KW-1185">Reference proteome</keyword>
<protein>
    <recommendedName>
        <fullName evidence="6">Alginate biosynthesis protein AlgF</fullName>
    </recommendedName>
</protein>
<feature type="signal peptide" evidence="1">
    <location>
        <begin position="1"/>
        <end position="22"/>
    </location>
</feature>
<dbReference type="RefSeq" id="WP_095524611.1">
    <property type="nucleotide sequence ID" value="NZ_MDUX01000026.1"/>
</dbReference>
<evidence type="ECO:0000313" key="4">
    <source>
        <dbReference type="Proteomes" id="UP000216107"/>
    </source>
</evidence>
<evidence type="ECO:0000313" key="5">
    <source>
        <dbReference type="Proteomes" id="UP000623509"/>
    </source>
</evidence>
<sequence length="191" mass="19733">MNLRKLALSTALAMSVAGLAHAAEPLKLEFKNGDPFSAAFKALPEEASKPLLTVTGGKPAIADGALVLPGARFTIGAVPGADGKIPESTGSGRPAGVLDFSKPYKITVRIAEATTKTAGKDSFYIYVNNSTSRQADSPLGRGSQLVRVGVGELKAGDNVFTGSLGDATSFVQIRTESGAEVKIEAITIEQE</sequence>
<dbReference type="Proteomes" id="UP000216107">
    <property type="component" value="Unassembled WGS sequence"/>
</dbReference>
<comment type="caution">
    <text evidence="3">The sequence shown here is derived from an EMBL/GenBank/DDBJ whole genome shotgun (WGS) entry which is preliminary data.</text>
</comment>
<accession>A0A272ET34</accession>
<reference evidence="3 4" key="2">
    <citation type="submission" date="2017-07" db="EMBL/GenBank/DDBJ databases">
        <title>Candidatus Dactylopiibacterium carminicum, a nitrogen-fixing symbiont of the cochineal insect Dactylopius coccus and Dactylopius opuntiae (Hemiptera: Coccoidea: Dactylopiidae).</title>
        <authorList>
            <person name="Vera A."/>
        </authorList>
    </citation>
    <scope>NUCLEOTIDE SEQUENCE [LARGE SCALE GENOMIC DNA]</scope>
    <source>
        <strain evidence="3 4">NFDCM</strain>
    </source>
</reference>
<evidence type="ECO:0000313" key="3">
    <source>
        <dbReference type="EMBL" id="PAS93259.1"/>
    </source>
</evidence>
<evidence type="ECO:0008006" key="6">
    <source>
        <dbReference type="Google" id="ProtNLM"/>
    </source>
</evidence>
<dbReference type="OrthoDB" id="5701256at2"/>
<keyword evidence="1" id="KW-0732">Signal</keyword>
<dbReference type="EMBL" id="NMRN01000020">
    <property type="protein sequence ID" value="PAS93259.1"/>
    <property type="molecule type" value="Genomic_DNA"/>
</dbReference>
<proteinExistence type="predicted"/>
<gene>
    <name evidence="2" type="ORF">BGI27_09310</name>
    <name evidence="3" type="ORF">CGU29_08445</name>
</gene>
<reference evidence="2 5" key="1">
    <citation type="submission" date="2016-08" db="EMBL/GenBank/DDBJ databases">
        <title>Candidatus Dactylopiibacterium carminicum genome sequence.</title>
        <authorList>
            <person name="Ramirez-Puebla S.T."/>
            <person name="Ormeno-Orrillo E."/>
            <person name="Vera-Ponce De Leon A."/>
            <person name="Luis L."/>
            <person name="Sanchez-Flores A."/>
            <person name="Monica R."/>
            <person name="Martinez-Romero E."/>
        </authorList>
    </citation>
    <scope>NUCLEOTIDE SEQUENCE [LARGE SCALE GENOMIC DNA]</scope>
    <source>
        <strain evidence="2">END1</strain>
    </source>
</reference>
<name>A0A272ET34_9RHOO</name>
<dbReference type="EMBL" id="MDUX01000026">
    <property type="protein sequence ID" value="KAF7599169.1"/>
    <property type="molecule type" value="Genomic_DNA"/>
</dbReference>